<dbReference type="SUPFAM" id="SSF57850">
    <property type="entry name" value="RING/U-box"/>
    <property type="match status" value="1"/>
</dbReference>
<dbReference type="GO" id="GO:0016567">
    <property type="term" value="P:protein ubiquitination"/>
    <property type="evidence" value="ECO:0007669"/>
    <property type="project" value="UniProtKB-ARBA"/>
</dbReference>
<keyword evidence="6" id="KW-0833">Ubl conjugation pathway</keyword>
<dbReference type="FunFam" id="3.30.40.10:FF:000127">
    <property type="entry name" value="E3 ubiquitin-protein ligase RNF181"/>
    <property type="match status" value="1"/>
</dbReference>
<evidence type="ECO:0000256" key="2">
    <source>
        <dbReference type="ARBA" id="ARBA00012483"/>
    </source>
</evidence>
<evidence type="ECO:0000256" key="4">
    <source>
        <dbReference type="ARBA" id="ARBA00022723"/>
    </source>
</evidence>
<dbReference type="AlphaFoldDB" id="A0A9P8WGH4"/>
<dbReference type="Gene3D" id="3.30.40.10">
    <property type="entry name" value="Zinc/RING finger domain, C3HC4 (zinc finger)"/>
    <property type="match status" value="1"/>
</dbReference>
<dbReference type="GO" id="GO:0061630">
    <property type="term" value="F:ubiquitin protein ligase activity"/>
    <property type="evidence" value="ECO:0007669"/>
    <property type="project" value="UniProtKB-EC"/>
</dbReference>
<sequence>MASQANDSNGHLDATTGREVVYCHACSHEWYRDDHGLECPECGGDITEVIEPDNDPRDLDHHSSASTSPEPGPYRRRRHEEDEDDDPEGPDFSEYFGPNGFAFRRSVRDGPDQRHHNPAVDPVLERFVSMLADFRPPGPGMIPRDPTNPPPFTQGRIHRTTFSTGPFGGGTTSVTIVSGPLMGPGRVPVGDSGRTIPNSRGSPSDPIPPPDPFQSYASFSPNQPQRPRGLRLSGISMTIGANHSSRIFSNIVRDVGPPEYGNQGGPEGASGRPPPGFARSLHDILALFNPDNAMAGDAVYSQEALDRIITSLMEANPPSNAAPPATDEALKNLTRKPVDKEMLGADAKAECTICIDEMKLGETVVYLPCKHWFHEDCVVLWLKEHNTCPICRTPIEKNDRSSRNNSSNNSADSSNQTQNPGESSSRRMFPPHVPPSPSPGASSNPPWFTNPGFRPSDGPDGAQSRPTRTSRTPSAEAVSFSDALRQIHQERERREQSNWRNSRATATGVRYDTSRLQRRSSHSPTSPRTSGPEEHGARMRERSPSQSRWSMANRDQEQRRPSGHGGPFGWLRDRFGGGGSNGGGSGGSGNGSSRDERRQ</sequence>
<dbReference type="PANTHER" id="PTHR45931">
    <property type="entry name" value="SI:CH211-59O9.10"/>
    <property type="match status" value="1"/>
</dbReference>
<dbReference type="Pfam" id="PF13639">
    <property type="entry name" value="zf-RING_2"/>
    <property type="match status" value="1"/>
</dbReference>
<organism evidence="11 12">
    <name type="scientific">Thelonectria olida</name>
    <dbReference type="NCBI Taxonomy" id="1576542"/>
    <lineage>
        <taxon>Eukaryota</taxon>
        <taxon>Fungi</taxon>
        <taxon>Dikarya</taxon>
        <taxon>Ascomycota</taxon>
        <taxon>Pezizomycotina</taxon>
        <taxon>Sordariomycetes</taxon>
        <taxon>Hypocreomycetidae</taxon>
        <taxon>Hypocreales</taxon>
        <taxon>Nectriaceae</taxon>
        <taxon>Thelonectria</taxon>
    </lineage>
</organism>
<feature type="compositionally biased region" description="Basic and acidic residues" evidence="9">
    <location>
        <begin position="485"/>
        <end position="497"/>
    </location>
</feature>
<dbReference type="GO" id="GO:0005634">
    <property type="term" value="C:nucleus"/>
    <property type="evidence" value="ECO:0007669"/>
    <property type="project" value="TreeGrafter"/>
</dbReference>
<accession>A0A9P8WGH4</accession>
<feature type="compositionally biased region" description="Basic and acidic residues" evidence="9">
    <location>
        <begin position="531"/>
        <end position="543"/>
    </location>
</feature>
<comment type="caution">
    <text evidence="11">The sequence shown here is derived from an EMBL/GenBank/DDBJ whole genome shotgun (WGS) entry which is preliminary data.</text>
</comment>
<evidence type="ECO:0000256" key="9">
    <source>
        <dbReference type="SAM" id="MobiDB-lite"/>
    </source>
</evidence>
<keyword evidence="7" id="KW-0862">Zinc</keyword>
<dbReference type="EMBL" id="JAGPYM010000002">
    <property type="protein sequence ID" value="KAH6899020.1"/>
    <property type="molecule type" value="Genomic_DNA"/>
</dbReference>
<dbReference type="Proteomes" id="UP000777438">
    <property type="component" value="Unassembled WGS sequence"/>
</dbReference>
<evidence type="ECO:0000313" key="12">
    <source>
        <dbReference type="Proteomes" id="UP000777438"/>
    </source>
</evidence>
<keyword evidence="3" id="KW-0808">Transferase</keyword>
<feature type="region of interest" description="Disordered" evidence="9">
    <location>
        <begin position="392"/>
        <end position="599"/>
    </location>
</feature>
<proteinExistence type="predicted"/>
<dbReference type="InterPro" id="IPR051834">
    <property type="entry name" value="RING_finger_E3_ligase"/>
</dbReference>
<dbReference type="EC" id="2.3.2.27" evidence="2"/>
<gene>
    <name evidence="11" type="ORF">B0T10DRAFT_127066</name>
</gene>
<evidence type="ECO:0000256" key="1">
    <source>
        <dbReference type="ARBA" id="ARBA00000900"/>
    </source>
</evidence>
<dbReference type="InterPro" id="IPR013083">
    <property type="entry name" value="Znf_RING/FYVE/PHD"/>
</dbReference>
<keyword evidence="12" id="KW-1185">Reference proteome</keyword>
<evidence type="ECO:0000256" key="7">
    <source>
        <dbReference type="ARBA" id="ARBA00022833"/>
    </source>
</evidence>
<feature type="region of interest" description="Disordered" evidence="9">
    <location>
        <begin position="179"/>
        <end position="230"/>
    </location>
</feature>
<dbReference type="GO" id="GO:0008270">
    <property type="term" value="F:zinc ion binding"/>
    <property type="evidence" value="ECO:0007669"/>
    <property type="project" value="UniProtKB-KW"/>
</dbReference>
<evidence type="ECO:0000256" key="6">
    <source>
        <dbReference type="ARBA" id="ARBA00022786"/>
    </source>
</evidence>
<evidence type="ECO:0000256" key="3">
    <source>
        <dbReference type="ARBA" id="ARBA00022679"/>
    </source>
</evidence>
<keyword evidence="5 8" id="KW-0863">Zinc-finger</keyword>
<dbReference type="InterPro" id="IPR001841">
    <property type="entry name" value="Znf_RING"/>
</dbReference>
<feature type="compositionally biased region" description="Gly residues" evidence="9">
    <location>
        <begin position="576"/>
        <end position="590"/>
    </location>
</feature>
<feature type="compositionally biased region" description="Polar residues" evidence="9">
    <location>
        <begin position="215"/>
        <end position="225"/>
    </location>
</feature>
<comment type="catalytic activity">
    <reaction evidence="1">
        <text>S-ubiquitinyl-[E2 ubiquitin-conjugating enzyme]-L-cysteine + [acceptor protein]-L-lysine = [E2 ubiquitin-conjugating enzyme]-L-cysteine + N(6)-ubiquitinyl-[acceptor protein]-L-lysine.</text>
        <dbReference type="EC" id="2.3.2.27"/>
    </reaction>
</comment>
<protein>
    <recommendedName>
        <fullName evidence="2">RING-type E3 ubiquitin transferase</fullName>
        <ecNumber evidence="2">2.3.2.27</ecNumber>
    </recommendedName>
</protein>
<feature type="compositionally biased region" description="Acidic residues" evidence="9">
    <location>
        <begin position="81"/>
        <end position="91"/>
    </location>
</feature>
<dbReference type="OrthoDB" id="8062037at2759"/>
<feature type="compositionally biased region" description="Polar residues" evidence="9">
    <location>
        <begin position="464"/>
        <end position="473"/>
    </location>
</feature>
<dbReference type="PROSITE" id="PS50089">
    <property type="entry name" value="ZF_RING_2"/>
    <property type="match status" value="1"/>
</dbReference>
<dbReference type="PANTHER" id="PTHR45931:SF3">
    <property type="entry name" value="RING ZINC FINGER-CONTAINING PROTEIN"/>
    <property type="match status" value="1"/>
</dbReference>
<feature type="compositionally biased region" description="Low complexity" evidence="9">
    <location>
        <begin position="403"/>
        <end position="415"/>
    </location>
</feature>
<evidence type="ECO:0000256" key="5">
    <source>
        <dbReference type="ARBA" id="ARBA00022771"/>
    </source>
</evidence>
<feature type="compositionally biased region" description="Basic and acidic residues" evidence="9">
    <location>
        <begin position="106"/>
        <end position="115"/>
    </location>
</feature>
<dbReference type="GO" id="GO:0006511">
    <property type="term" value="P:ubiquitin-dependent protein catabolic process"/>
    <property type="evidence" value="ECO:0007669"/>
    <property type="project" value="TreeGrafter"/>
</dbReference>
<name>A0A9P8WGH4_9HYPO</name>
<reference evidence="11 12" key="1">
    <citation type="journal article" date="2021" name="Nat. Commun.">
        <title>Genetic determinants of endophytism in the Arabidopsis root mycobiome.</title>
        <authorList>
            <person name="Mesny F."/>
            <person name="Miyauchi S."/>
            <person name="Thiergart T."/>
            <person name="Pickel B."/>
            <person name="Atanasova L."/>
            <person name="Karlsson M."/>
            <person name="Huettel B."/>
            <person name="Barry K.W."/>
            <person name="Haridas S."/>
            <person name="Chen C."/>
            <person name="Bauer D."/>
            <person name="Andreopoulos W."/>
            <person name="Pangilinan J."/>
            <person name="LaButti K."/>
            <person name="Riley R."/>
            <person name="Lipzen A."/>
            <person name="Clum A."/>
            <person name="Drula E."/>
            <person name="Henrissat B."/>
            <person name="Kohler A."/>
            <person name="Grigoriev I.V."/>
            <person name="Martin F.M."/>
            <person name="Hacquard S."/>
        </authorList>
    </citation>
    <scope>NUCLEOTIDE SEQUENCE [LARGE SCALE GENOMIC DNA]</scope>
    <source>
        <strain evidence="11 12">MPI-CAGE-CH-0241</strain>
    </source>
</reference>
<dbReference type="SMART" id="SM00184">
    <property type="entry name" value="RING"/>
    <property type="match status" value="1"/>
</dbReference>
<feature type="region of interest" description="Disordered" evidence="9">
    <location>
        <begin position="41"/>
        <end position="118"/>
    </location>
</feature>
<evidence type="ECO:0000259" key="10">
    <source>
        <dbReference type="PROSITE" id="PS50089"/>
    </source>
</evidence>
<keyword evidence="4" id="KW-0479">Metal-binding</keyword>
<evidence type="ECO:0000256" key="8">
    <source>
        <dbReference type="PROSITE-ProRule" id="PRU00175"/>
    </source>
</evidence>
<feature type="compositionally biased region" description="Basic and acidic residues" evidence="9">
    <location>
        <begin position="54"/>
        <end position="63"/>
    </location>
</feature>
<feature type="domain" description="RING-type" evidence="10">
    <location>
        <begin position="351"/>
        <end position="392"/>
    </location>
</feature>
<evidence type="ECO:0000313" key="11">
    <source>
        <dbReference type="EMBL" id="KAH6899020.1"/>
    </source>
</evidence>